<gene>
    <name evidence="1" type="ORF">D5039_18415</name>
</gene>
<comment type="caution">
    <text evidence="1">The sequence shown here is derived from an EMBL/GenBank/DDBJ whole genome shotgun (WGS) entry which is preliminary data.</text>
</comment>
<evidence type="ECO:0008006" key="3">
    <source>
        <dbReference type="Google" id="ProtNLM"/>
    </source>
</evidence>
<dbReference type="Proteomes" id="UP001208935">
    <property type="component" value="Unassembled WGS sequence"/>
</dbReference>
<proteinExistence type="predicted"/>
<name>A0ABT3KXI9_9BURK</name>
<evidence type="ECO:0000313" key="2">
    <source>
        <dbReference type="Proteomes" id="UP001208935"/>
    </source>
</evidence>
<keyword evidence="2" id="KW-1185">Reference proteome</keyword>
<reference evidence="2" key="1">
    <citation type="submission" date="2023-07" db="EMBL/GenBank/DDBJ databases">
        <title>Verminephrobacter genomes.</title>
        <authorList>
            <person name="Lund M.B."/>
        </authorList>
    </citation>
    <scope>NUCLEOTIDE SEQUENCE [LARGE SCALE GENOMIC DNA]</scope>
    <source>
        <strain evidence="2">AtM5-05</strain>
    </source>
</reference>
<organism evidence="1 2">
    <name type="scientific">Verminephrobacter aporrectodeae subsp. tuberculatae</name>
    <dbReference type="NCBI Taxonomy" id="1110392"/>
    <lineage>
        <taxon>Bacteria</taxon>
        <taxon>Pseudomonadati</taxon>
        <taxon>Pseudomonadota</taxon>
        <taxon>Betaproteobacteria</taxon>
        <taxon>Burkholderiales</taxon>
        <taxon>Comamonadaceae</taxon>
        <taxon>Verminephrobacter</taxon>
    </lineage>
</organism>
<protein>
    <recommendedName>
        <fullName evidence="3">Flagellar protein FliT</fullName>
    </recommendedName>
</protein>
<evidence type="ECO:0000313" key="1">
    <source>
        <dbReference type="EMBL" id="MCW5323043.1"/>
    </source>
</evidence>
<dbReference type="EMBL" id="QZCW01000003">
    <property type="protein sequence ID" value="MCW5323043.1"/>
    <property type="molecule type" value="Genomic_DNA"/>
</dbReference>
<accession>A0ABT3KXI9</accession>
<sequence length="139" mass="14619">MRAPAFDAHGRYGAGARRKRMTSEESLAAVERLIAEVSAALRAADRESLERYAPALRAAAARFALARQQSAPAGVALSRSWRARVAAIGATLTVQRECLARLCALTDRQVAGLLPAADAASTYAPGLRAGAARTYRPAG</sequence>